<dbReference type="GO" id="GO:0032259">
    <property type="term" value="P:methylation"/>
    <property type="evidence" value="ECO:0007669"/>
    <property type="project" value="UniProtKB-KW"/>
</dbReference>
<dbReference type="AlphaFoldDB" id="A0A9W6H053"/>
<feature type="domain" description="Methyltransferase type 11" evidence="4">
    <location>
        <begin position="40"/>
        <end position="129"/>
    </location>
</feature>
<dbReference type="GO" id="GO:0008757">
    <property type="term" value="F:S-adenosylmethionine-dependent methyltransferase activity"/>
    <property type="evidence" value="ECO:0007669"/>
    <property type="project" value="InterPro"/>
</dbReference>
<dbReference type="Proteomes" id="UP001142462">
    <property type="component" value="Unassembled WGS sequence"/>
</dbReference>
<reference evidence="5" key="2">
    <citation type="submission" date="2023-01" db="EMBL/GenBank/DDBJ databases">
        <authorList>
            <person name="Sun Q."/>
            <person name="Evtushenko L."/>
        </authorList>
    </citation>
    <scope>NUCLEOTIDE SEQUENCE</scope>
    <source>
        <strain evidence="5">VKM Ac-1020</strain>
    </source>
</reference>
<keyword evidence="6" id="KW-1185">Reference proteome</keyword>
<sequence>MQPELARTFLDMGAEYERYRPGFPDDAVAVFASERLGDVLDLGAGTGKLTRKLVPLADRVVAVDPSEPMLDQLRMILPAVDVRVGTAEDIPAPDRSQDLVTVAQAFHWFDESLACAEIARVLRPGGALALLWNTYDPECAWDRACARVLHPGWSDQISERTLPPAMSPLSGFRPVTSAWIPWSERITRDDYLARWMTVSTARAADEDTRADMLSRLEEILDHDPDTRGRTDLDLHQGTEVYVYRHDTGIA</sequence>
<dbReference type="InterPro" id="IPR029063">
    <property type="entry name" value="SAM-dependent_MTases_sf"/>
</dbReference>
<comment type="caution">
    <text evidence="5">The sequence shown here is derived from an EMBL/GenBank/DDBJ whole genome shotgun (WGS) entry which is preliminary data.</text>
</comment>
<evidence type="ECO:0000256" key="1">
    <source>
        <dbReference type="ARBA" id="ARBA00008361"/>
    </source>
</evidence>
<evidence type="ECO:0000313" key="6">
    <source>
        <dbReference type="Proteomes" id="UP001142462"/>
    </source>
</evidence>
<organism evidence="5 6">
    <name type="scientific">Microbacterium barkeri</name>
    <dbReference type="NCBI Taxonomy" id="33917"/>
    <lineage>
        <taxon>Bacteria</taxon>
        <taxon>Bacillati</taxon>
        <taxon>Actinomycetota</taxon>
        <taxon>Actinomycetes</taxon>
        <taxon>Micrococcales</taxon>
        <taxon>Microbacteriaceae</taxon>
        <taxon>Microbacterium</taxon>
    </lineage>
</organism>
<proteinExistence type="inferred from homology"/>
<evidence type="ECO:0000259" key="4">
    <source>
        <dbReference type="Pfam" id="PF08241"/>
    </source>
</evidence>
<dbReference type="CDD" id="cd02440">
    <property type="entry name" value="AdoMet_MTases"/>
    <property type="match status" value="1"/>
</dbReference>
<dbReference type="SUPFAM" id="SSF53335">
    <property type="entry name" value="S-adenosyl-L-methionine-dependent methyltransferases"/>
    <property type="match status" value="1"/>
</dbReference>
<protein>
    <submittedName>
        <fullName evidence="5">SAM-dependent methyltransferase</fullName>
    </submittedName>
</protein>
<accession>A0A9W6H053</accession>
<dbReference type="EMBL" id="BSEJ01000001">
    <property type="protein sequence ID" value="GLJ60106.1"/>
    <property type="molecule type" value="Genomic_DNA"/>
</dbReference>
<dbReference type="PANTHER" id="PTHR44942">
    <property type="entry name" value="METHYLTRANSF_11 DOMAIN-CONTAINING PROTEIN"/>
    <property type="match status" value="1"/>
</dbReference>
<keyword evidence="3" id="KW-0808">Transferase</keyword>
<dbReference type="Gene3D" id="3.40.50.150">
    <property type="entry name" value="Vaccinia Virus protein VP39"/>
    <property type="match status" value="1"/>
</dbReference>
<dbReference type="InterPro" id="IPR051052">
    <property type="entry name" value="Diverse_substrate_MTase"/>
</dbReference>
<keyword evidence="2 5" id="KW-0489">Methyltransferase</keyword>
<dbReference type="RefSeq" id="WP_271171836.1">
    <property type="nucleotide sequence ID" value="NZ_BSEJ01000001.1"/>
</dbReference>
<dbReference type="InterPro" id="IPR013216">
    <property type="entry name" value="Methyltransf_11"/>
</dbReference>
<reference evidence="5" key="1">
    <citation type="journal article" date="2014" name="Int. J. Syst. Evol. Microbiol.">
        <title>Complete genome sequence of Corynebacterium casei LMG S-19264T (=DSM 44701T), isolated from a smear-ripened cheese.</title>
        <authorList>
            <consortium name="US DOE Joint Genome Institute (JGI-PGF)"/>
            <person name="Walter F."/>
            <person name="Albersmeier A."/>
            <person name="Kalinowski J."/>
            <person name="Ruckert C."/>
        </authorList>
    </citation>
    <scope>NUCLEOTIDE SEQUENCE</scope>
    <source>
        <strain evidence="5">VKM Ac-1020</strain>
    </source>
</reference>
<evidence type="ECO:0000313" key="5">
    <source>
        <dbReference type="EMBL" id="GLJ60106.1"/>
    </source>
</evidence>
<dbReference type="Pfam" id="PF08241">
    <property type="entry name" value="Methyltransf_11"/>
    <property type="match status" value="1"/>
</dbReference>
<dbReference type="PANTHER" id="PTHR44942:SF4">
    <property type="entry name" value="METHYLTRANSFERASE TYPE 11 DOMAIN-CONTAINING PROTEIN"/>
    <property type="match status" value="1"/>
</dbReference>
<name>A0A9W6H053_9MICO</name>
<evidence type="ECO:0000256" key="3">
    <source>
        <dbReference type="ARBA" id="ARBA00022679"/>
    </source>
</evidence>
<comment type="similarity">
    <text evidence="1">Belongs to the methyltransferase superfamily.</text>
</comment>
<evidence type="ECO:0000256" key="2">
    <source>
        <dbReference type="ARBA" id="ARBA00022603"/>
    </source>
</evidence>
<gene>
    <name evidence="5" type="ORF">GCM10017576_02350</name>
</gene>